<evidence type="ECO:0000313" key="3">
    <source>
        <dbReference type="Proteomes" id="UP001344658"/>
    </source>
</evidence>
<keyword evidence="1" id="KW-0472">Membrane</keyword>
<dbReference type="EMBL" id="JAZEWV010000012">
    <property type="protein sequence ID" value="MEE4543740.1"/>
    <property type="molecule type" value="Genomic_DNA"/>
</dbReference>
<feature type="transmembrane region" description="Helical" evidence="1">
    <location>
        <begin position="36"/>
        <end position="55"/>
    </location>
</feature>
<keyword evidence="1" id="KW-0812">Transmembrane</keyword>
<name>A0ABU7PD60_9ACTN</name>
<evidence type="ECO:0000256" key="1">
    <source>
        <dbReference type="SAM" id="Phobius"/>
    </source>
</evidence>
<dbReference type="RefSeq" id="WP_330796437.1">
    <property type="nucleotide sequence ID" value="NZ_JAZEWV010000012.1"/>
</dbReference>
<sequence>MRPSPTPPPATVAPVALHWPAHKPKGSGPPAPHRRALTVTMLLTTVPALLAVAVLRPGSSTARRNR</sequence>
<protein>
    <submittedName>
        <fullName evidence="2">Uncharacterized protein</fullName>
    </submittedName>
</protein>
<keyword evidence="1" id="KW-1133">Transmembrane helix</keyword>
<accession>A0ABU7PD60</accession>
<reference evidence="2 3" key="1">
    <citation type="submission" date="2023-12" db="EMBL/GenBank/DDBJ databases">
        <title>Streptomyces sp. V4-01.</title>
        <authorList>
            <person name="Somphong A."/>
            <person name="Phongsopitanun W."/>
        </authorList>
    </citation>
    <scope>NUCLEOTIDE SEQUENCE [LARGE SCALE GENOMIC DNA]</scope>
    <source>
        <strain evidence="2 3">V4-01</strain>
    </source>
</reference>
<keyword evidence="3" id="KW-1185">Reference proteome</keyword>
<dbReference type="Proteomes" id="UP001344658">
    <property type="component" value="Unassembled WGS sequence"/>
</dbReference>
<evidence type="ECO:0000313" key="2">
    <source>
        <dbReference type="EMBL" id="MEE4543740.1"/>
    </source>
</evidence>
<proteinExistence type="predicted"/>
<organism evidence="2 3">
    <name type="scientific">Actinacidiphila polyblastidii</name>
    <dbReference type="NCBI Taxonomy" id="3110430"/>
    <lineage>
        <taxon>Bacteria</taxon>
        <taxon>Bacillati</taxon>
        <taxon>Actinomycetota</taxon>
        <taxon>Actinomycetes</taxon>
        <taxon>Kitasatosporales</taxon>
        <taxon>Streptomycetaceae</taxon>
        <taxon>Actinacidiphila</taxon>
    </lineage>
</organism>
<gene>
    <name evidence="2" type="ORF">V2S66_17405</name>
</gene>
<comment type="caution">
    <text evidence="2">The sequence shown here is derived from an EMBL/GenBank/DDBJ whole genome shotgun (WGS) entry which is preliminary data.</text>
</comment>